<sequence>MNYRSSRKLARDITFAHAVNSKSKLHEVLDSKSPCVDMLEADILMGHLKHDNIFSWPFDIVFGLLSAPFSYGYARLPIMSHPPDIYSDLSLVEFLEQVVGFNKSLPTGEDSCSPMGVKLDFKDPESVSFGLDALEKIWPESSAVPEMLWLNADILKGPGGREPRFTSNFINQCTARFPQATLSVGWTVTGDISEGYTSEHVDEMIELLASAQVLPSHVTFPMAAAHAHKNPKILSSLLDRANKHCERVSVTLWGPASRKVQAWCHSLAAESTFIDIKLA</sequence>
<evidence type="ECO:0000313" key="3">
    <source>
        <dbReference type="EMBL" id="CAD9871164.1"/>
    </source>
</evidence>
<organism evidence="3">
    <name type="scientific">Fibrocapsa japonica</name>
    <dbReference type="NCBI Taxonomy" id="94617"/>
    <lineage>
        <taxon>Eukaryota</taxon>
        <taxon>Sar</taxon>
        <taxon>Stramenopiles</taxon>
        <taxon>Ochrophyta</taxon>
        <taxon>Raphidophyceae</taxon>
        <taxon>Chattonellales</taxon>
        <taxon>Chattonellaceae</taxon>
        <taxon>Fibrocapsa</taxon>
    </lineage>
</organism>
<dbReference type="PANTHER" id="PTHR21184">
    <property type="entry name" value="MENORIN (DENDRITIC BRANCHING PROTEIN)"/>
    <property type="match status" value="1"/>
</dbReference>
<dbReference type="AlphaFoldDB" id="A0A7S2Y3P6"/>
<accession>A0A7S2Y3P6</accession>
<name>A0A7S2Y3P6_9STRA</name>
<evidence type="ECO:0000259" key="2">
    <source>
        <dbReference type="Pfam" id="PF10223"/>
    </source>
</evidence>
<reference evidence="3" key="1">
    <citation type="submission" date="2021-01" db="EMBL/GenBank/DDBJ databases">
        <authorList>
            <person name="Corre E."/>
            <person name="Pelletier E."/>
            <person name="Niang G."/>
            <person name="Scheremetjew M."/>
            <person name="Finn R."/>
            <person name="Kale V."/>
            <person name="Holt S."/>
            <person name="Cochrane G."/>
            <person name="Meng A."/>
            <person name="Brown T."/>
            <person name="Cohen L."/>
        </authorList>
    </citation>
    <scope>NUCLEOTIDE SEQUENCE</scope>
    <source>
        <strain evidence="3">CCMP1661</strain>
    </source>
</reference>
<evidence type="ECO:0000256" key="1">
    <source>
        <dbReference type="ARBA" id="ARBA00044953"/>
    </source>
</evidence>
<feature type="domain" description="Menorin-like" evidence="2">
    <location>
        <begin position="12"/>
        <end position="52"/>
    </location>
</feature>
<gene>
    <name evidence="3" type="ORF">FJAP1339_LOCUS10024</name>
</gene>
<dbReference type="Pfam" id="PF10223">
    <property type="entry name" value="Menorin_N"/>
    <property type="match status" value="2"/>
</dbReference>
<dbReference type="InterPro" id="IPR019356">
    <property type="entry name" value="Menorin_dom"/>
</dbReference>
<proteinExistence type="inferred from homology"/>
<protein>
    <recommendedName>
        <fullName evidence="2">Menorin-like domain-containing protein</fullName>
    </recommendedName>
</protein>
<feature type="domain" description="Menorin-like" evidence="2">
    <location>
        <begin position="75"/>
        <end position="261"/>
    </location>
</feature>
<dbReference type="EMBL" id="HBHR01019759">
    <property type="protein sequence ID" value="CAD9871164.1"/>
    <property type="molecule type" value="Transcribed_RNA"/>
</dbReference>
<dbReference type="PANTHER" id="PTHR21184:SF6">
    <property type="entry name" value="CONSERVED PLASMA MEMBRANE PROTEIN"/>
    <property type="match status" value="1"/>
</dbReference>
<comment type="similarity">
    <text evidence="1">Belongs to the menorin family.</text>
</comment>
<dbReference type="GO" id="GO:0005615">
    <property type="term" value="C:extracellular space"/>
    <property type="evidence" value="ECO:0007669"/>
    <property type="project" value="TreeGrafter"/>
</dbReference>